<evidence type="ECO:0000256" key="5">
    <source>
        <dbReference type="ARBA" id="ARBA00023002"/>
    </source>
</evidence>
<comment type="cofactor">
    <cofactor evidence="1 6">
        <name>Zn(2+)</name>
        <dbReference type="ChEBI" id="CHEBI:29105"/>
    </cofactor>
</comment>
<evidence type="ECO:0000256" key="3">
    <source>
        <dbReference type="ARBA" id="ARBA00022723"/>
    </source>
</evidence>
<dbReference type="SMART" id="SM00829">
    <property type="entry name" value="PKS_ER"/>
    <property type="match status" value="1"/>
</dbReference>
<comment type="caution">
    <text evidence="8">The sequence shown here is derived from an EMBL/GenBank/DDBJ whole genome shotgun (WGS) entry which is preliminary data.</text>
</comment>
<dbReference type="InterPro" id="IPR011032">
    <property type="entry name" value="GroES-like_sf"/>
</dbReference>
<evidence type="ECO:0000256" key="6">
    <source>
        <dbReference type="RuleBase" id="RU361277"/>
    </source>
</evidence>
<dbReference type="InterPro" id="IPR013154">
    <property type="entry name" value="ADH-like_N"/>
</dbReference>
<dbReference type="Pfam" id="PF08240">
    <property type="entry name" value="ADH_N"/>
    <property type="match status" value="1"/>
</dbReference>
<evidence type="ECO:0000313" key="9">
    <source>
        <dbReference type="Proteomes" id="UP001156882"/>
    </source>
</evidence>
<keyword evidence="4 6" id="KW-0862">Zinc</keyword>
<keyword evidence="5" id="KW-0560">Oxidoreductase</keyword>
<evidence type="ECO:0000256" key="1">
    <source>
        <dbReference type="ARBA" id="ARBA00001947"/>
    </source>
</evidence>
<dbReference type="InterPro" id="IPR013149">
    <property type="entry name" value="ADH-like_C"/>
</dbReference>
<reference evidence="9" key="1">
    <citation type="journal article" date="2019" name="Int. J. Syst. Evol. Microbiol.">
        <title>The Global Catalogue of Microorganisms (GCM) 10K type strain sequencing project: providing services to taxonomists for standard genome sequencing and annotation.</title>
        <authorList>
            <consortium name="The Broad Institute Genomics Platform"/>
            <consortium name="The Broad Institute Genome Sequencing Center for Infectious Disease"/>
            <person name="Wu L."/>
            <person name="Ma J."/>
        </authorList>
    </citation>
    <scope>NUCLEOTIDE SEQUENCE [LARGE SCALE GENOMIC DNA]</scope>
    <source>
        <strain evidence="9">NBRC 101365</strain>
    </source>
</reference>
<gene>
    <name evidence="8" type="ORF">GCM10007874_49400</name>
</gene>
<accession>A0ABQ6CQ66</accession>
<keyword evidence="3 6" id="KW-0479">Metal-binding</keyword>
<comment type="similarity">
    <text evidence="2 6">Belongs to the zinc-containing alcohol dehydrogenase family.</text>
</comment>
<organism evidence="8 9">
    <name type="scientific">Labrys miyagiensis</name>
    <dbReference type="NCBI Taxonomy" id="346912"/>
    <lineage>
        <taxon>Bacteria</taxon>
        <taxon>Pseudomonadati</taxon>
        <taxon>Pseudomonadota</taxon>
        <taxon>Alphaproteobacteria</taxon>
        <taxon>Hyphomicrobiales</taxon>
        <taxon>Xanthobacteraceae</taxon>
        <taxon>Labrys</taxon>
    </lineage>
</organism>
<dbReference type="EMBL" id="BSPC01000054">
    <property type="protein sequence ID" value="GLS21923.1"/>
    <property type="molecule type" value="Genomic_DNA"/>
</dbReference>
<dbReference type="PROSITE" id="PS00059">
    <property type="entry name" value="ADH_ZINC"/>
    <property type="match status" value="1"/>
</dbReference>
<dbReference type="InterPro" id="IPR002328">
    <property type="entry name" value="ADH_Zn_CS"/>
</dbReference>
<proteinExistence type="inferred from homology"/>
<keyword evidence="9" id="KW-1185">Reference proteome</keyword>
<dbReference type="Proteomes" id="UP001156882">
    <property type="component" value="Unassembled WGS sequence"/>
</dbReference>
<name>A0ABQ6CQ66_9HYPH</name>
<dbReference type="PANTHER" id="PTHR42940">
    <property type="entry name" value="ALCOHOL DEHYDROGENASE 1-RELATED"/>
    <property type="match status" value="1"/>
</dbReference>
<evidence type="ECO:0000259" key="7">
    <source>
        <dbReference type="SMART" id="SM00829"/>
    </source>
</evidence>
<sequence>MPRMRAVQVKNANGPFELVEREVPIPAAGQVLIKVQACGVCHSDAFTKTGAIPGIVYPRVPGHEVVGVIEAVGERVPDWQAGQRVGVGWHGGHCGHCPSCRRGDFITCSNGQIPGISYDGGYADYMIAPFEALAAIPDDLGAAEAAPLLCAGITTYNALRNSGVRAGDTVAVLGIGGLGHLGVQFAAKMGCRTVAIARGADKGPLARQLGAHRYLDSTTQDVAAELTKMGGAHVILSTVTSAQAMSAVLGGLAIDGKMIVVGATPDPIEVSPFLLIGARRGIQGWPSGTSIESEDTLAFSALANIRPMIETMPLERAAEAYERMMSGAARFRMVLTTGQ</sequence>
<dbReference type="Gene3D" id="3.40.50.720">
    <property type="entry name" value="NAD(P)-binding Rossmann-like Domain"/>
    <property type="match status" value="1"/>
</dbReference>
<feature type="domain" description="Enoyl reductase (ER)" evidence="7">
    <location>
        <begin position="14"/>
        <end position="335"/>
    </location>
</feature>
<dbReference type="RefSeq" id="WP_284314913.1">
    <property type="nucleotide sequence ID" value="NZ_BSPC01000054.1"/>
</dbReference>
<dbReference type="InterPro" id="IPR036291">
    <property type="entry name" value="NAD(P)-bd_dom_sf"/>
</dbReference>
<dbReference type="PANTHER" id="PTHR42940:SF7">
    <property type="entry name" value="ALCOHOL DEHYDROGENASE-LIKE N-TERMINAL DOMAIN-CONTAINING PROTEIN"/>
    <property type="match status" value="1"/>
</dbReference>
<evidence type="ECO:0000313" key="8">
    <source>
        <dbReference type="EMBL" id="GLS21923.1"/>
    </source>
</evidence>
<dbReference type="InterPro" id="IPR020843">
    <property type="entry name" value="ER"/>
</dbReference>
<dbReference type="Gene3D" id="3.90.180.10">
    <property type="entry name" value="Medium-chain alcohol dehydrogenases, catalytic domain"/>
    <property type="match status" value="1"/>
</dbReference>
<dbReference type="Pfam" id="PF00107">
    <property type="entry name" value="ADH_zinc_N"/>
    <property type="match status" value="1"/>
</dbReference>
<evidence type="ECO:0000256" key="2">
    <source>
        <dbReference type="ARBA" id="ARBA00008072"/>
    </source>
</evidence>
<dbReference type="SUPFAM" id="SSF51735">
    <property type="entry name" value="NAD(P)-binding Rossmann-fold domains"/>
    <property type="match status" value="1"/>
</dbReference>
<evidence type="ECO:0000256" key="4">
    <source>
        <dbReference type="ARBA" id="ARBA00022833"/>
    </source>
</evidence>
<protein>
    <submittedName>
        <fullName evidence="8">Alcohol dehydrogenase</fullName>
    </submittedName>
</protein>
<dbReference type="CDD" id="cd08296">
    <property type="entry name" value="CAD_like"/>
    <property type="match status" value="1"/>
</dbReference>
<dbReference type="SUPFAM" id="SSF50129">
    <property type="entry name" value="GroES-like"/>
    <property type="match status" value="1"/>
</dbReference>